<protein>
    <submittedName>
        <fullName evidence="1">Uncharacterized protein</fullName>
    </submittedName>
</protein>
<comment type="caution">
    <text evidence="1">The sequence shown here is derived from an EMBL/GenBank/DDBJ whole genome shotgun (WGS) entry which is preliminary data.</text>
</comment>
<dbReference type="AlphaFoldDB" id="A0A3M7QHH8"/>
<dbReference type="Proteomes" id="UP000276133">
    <property type="component" value="Unassembled WGS sequence"/>
</dbReference>
<accession>A0A3M7QHH8</accession>
<reference evidence="1 2" key="1">
    <citation type="journal article" date="2018" name="Sci. Rep.">
        <title>Genomic signatures of local adaptation to the degree of environmental predictability in rotifers.</title>
        <authorList>
            <person name="Franch-Gras L."/>
            <person name="Hahn C."/>
            <person name="Garcia-Roger E.M."/>
            <person name="Carmona M.J."/>
            <person name="Serra M."/>
            <person name="Gomez A."/>
        </authorList>
    </citation>
    <scope>NUCLEOTIDE SEQUENCE [LARGE SCALE GENOMIC DNA]</scope>
    <source>
        <strain evidence="1">HYR1</strain>
    </source>
</reference>
<evidence type="ECO:0000313" key="2">
    <source>
        <dbReference type="Proteomes" id="UP000276133"/>
    </source>
</evidence>
<organism evidence="1 2">
    <name type="scientific">Brachionus plicatilis</name>
    <name type="common">Marine rotifer</name>
    <name type="synonym">Brachionus muelleri</name>
    <dbReference type="NCBI Taxonomy" id="10195"/>
    <lineage>
        <taxon>Eukaryota</taxon>
        <taxon>Metazoa</taxon>
        <taxon>Spiralia</taxon>
        <taxon>Gnathifera</taxon>
        <taxon>Rotifera</taxon>
        <taxon>Eurotatoria</taxon>
        <taxon>Monogononta</taxon>
        <taxon>Pseudotrocha</taxon>
        <taxon>Ploima</taxon>
        <taxon>Brachionidae</taxon>
        <taxon>Brachionus</taxon>
    </lineage>
</organism>
<proteinExistence type="predicted"/>
<evidence type="ECO:0000313" key="1">
    <source>
        <dbReference type="EMBL" id="RNA10491.1"/>
    </source>
</evidence>
<gene>
    <name evidence="1" type="ORF">BpHYR1_035406</name>
</gene>
<dbReference type="EMBL" id="REGN01006180">
    <property type="protein sequence ID" value="RNA10491.1"/>
    <property type="molecule type" value="Genomic_DNA"/>
</dbReference>
<name>A0A3M7QHH8_BRAPC</name>
<sequence>MSQLYYKFRELRTNHSTLRKPRTRKEFSRMPQFLNFVHNAAFTYDLKKEDLSAIPTRLPSLKIFFAKEKNF</sequence>
<keyword evidence="2" id="KW-1185">Reference proteome</keyword>